<name>A0AAD5VZ37_9AGAR</name>
<dbReference type="AlphaFoldDB" id="A0AAD5VZ37"/>
<dbReference type="InterPro" id="IPR032675">
    <property type="entry name" value="LRR_dom_sf"/>
</dbReference>
<comment type="caution">
    <text evidence="2">The sequence shown here is derived from an EMBL/GenBank/DDBJ whole genome shotgun (WGS) entry which is preliminary data.</text>
</comment>
<feature type="compositionally biased region" description="Polar residues" evidence="1">
    <location>
        <begin position="1"/>
        <end position="18"/>
    </location>
</feature>
<sequence length="515" mass="59010">MEQGEKTTNNPPTETVALSSPEADVKEGDVKVASPYRRWNEIRSATRALPVEILSTIFQLVCTSFPSFLCSGDFHRETSLELNTSYISALTLSAVSHWWREVAISTPKMWQTLNIRVENDQSERAELWANQLRLCIERSHSAMDLVLDFGSIAEIGSALRDMPHPRDTGIFLDQLEWLVFVEYPGAFKNLSLLGLDELRWSQLSFLLEPLSHLEELRVDCSWVYYLRASLEISNLRDVLSPRLTTLDLSSCPYDLSVELLLHCPNLTRCRSIISIQPHEESTWTYPIDHDHVLPRLEWLHWSAIKNRNTLRFATTSAPSLRYLKWAHHMPSPDDALVSGIDTAFIQFLSTATQLEELDIAIKNRYVALPARTLAFLPRIVDAAPVNVQKLTLHVTRRQLVTTPSPFITPLMGRHSAQSSSLTIPLPTLKALSLVLDEPGPMDRPSVQREDWIATNLITFLRQRWQLGLVHEFRLSFNFTCKKWDDKVYEGFRELIREGLRLEIDINDASVQWLQM</sequence>
<evidence type="ECO:0000313" key="3">
    <source>
        <dbReference type="Proteomes" id="UP001213000"/>
    </source>
</evidence>
<dbReference type="Gene3D" id="3.80.10.10">
    <property type="entry name" value="Ribonuclease Inhibitor"/>
    <property type="match status" value="1"/>
</dbReference>
<proteinExistence type="predicted"/>
<accession>A0AAD5VZ37</accession>
<keyword evidence="3" id="KW-1185">Reference proteome</keyword>
<evidence type="ECO:0000313" key="2">
    <source>
        <dbReference type="EMBL" id="KAJ3573633.1"/>
    </source>
</evidence>
<organism evidence="2 3">
    <name type="scientific">Leucocoprinus birnbaumii</name>
    <dbReference type="NCBI Taxonomy" id="56174"/>
    <lineage>
        <taxon>Eukaryota</taxon>
        <taxon>Fungi</taxon>
        <taxon>Dikarya</taxon>
        <taxon>Basidiomycota</taxon>
        <taxon>Agaricomycotina</taxon>
        <taxon>Agaricomycetes</taxon>
        <taxon>Agaricomycetidae</taxon>
        <taxon>Agaricales</taxon>
        <taxon>Agaricineae</taxon>
        <taxon>Agaricaceae</taxon>
        <taxon>Leucocoprinus</taxon>
    </lineage>
</organism>
<evidence type="ECO:0000256" key="1">
    <source>
        <dbReference type="SAM" id="MobiDB-lite"/>
    </source>
</evidence>
<dbReference type="Proteomes" id="UP001213000">
    <property type="component" value="Unassembled WGS sequence"/>
</dbReference>
<feature type="region of interest" description="Disordered" evidence="1">
    <location>
        <begin position="1"/>
        <end position="24"/>
    </location>
</feature>
<dbReference type="EMBL" id="JANIEX010000096">
    <property type="protein sequence ID" value="KAJ3573633.1"/>
    <property type="molecule type" value="Genomic_DNA"/>
</dbReference>
<evidence type="ECO:0008006" key="4">
    <source>
        <dbReference type="Google" id="ProtNLM"/>
    </source>
</evidence>
<reference evidence="2" key="1">
    <citation type="submission" date="2022-07" db="EMBL/GenBank/DDBJ databases">
        <title>Genome Sequence of Leucocoprinus birnbaumii.</title>
        <authorList>
            <person name="Buettner E."/>
        </authorList>
    </citation>
    <scope>NUCLEOTIDE SEQUENCE</scope>
    <source>
        <strain evidence="2">VT141</strain>
    </source>
</reference>
<gene>
    <name evidence="2" type="ORF">NP233_g2303</name>
</gene>
<protein>
    <recommendedName>
        <fullName evidence="4">F-box domain-containing protein</fullName>
    </recommendedName>
</protein>
<dbReference type="SUPFAM" id="SSF52047">
    <property type="entry name" value="RNI-like"/>
    <property type="match status" value="1"/>
</dbReference>